<organism evidence="2 3">
    <name type="scientific">Gordonia alkaliphila</name>
    <dbReference type="NCBI Taxonomy" id="1053547"/>
    <lineage>
        <taxon>Bacteria</taxon>
        <taxon>Bacillati</taxon>
        <taxon>Actinomycetota</taxon>
        <taxon>Actinomycetes</taxon>
        <taxon>Mycobacteriales</taxon>
        <taxon>Gordoniaceae</taxon>
        <taxon>Gordonia</taxon>
    </lineage>
</organism>
<gene>
    <name evidence="2" type="ORF">GCM10023217_14430</name>
</gene>
<sequence length="225" mass="23123">MKKTSLVFAAIIAAILSLTGIGLGTSTAATPKTSLGGGSGILVLKGGNSASACTVTAVGHPTSGANKGRLIALTAGHCGKPGQQILSERAQNRGVIGTITRSYSDIDVAVIELDAAKVRPVRTVGGVTIKRISTRPVSFPTIVCKEGRTTGNTCGVTWFSDRTAHFSQMCVIEGDSGSPVVVGDTLVGMVNAYYFVSCIGPETGTNMNTILRRLNATGYSGFKVV</sequence>
<reference evidence="3" key="1">
    <citation type="journal article" date="2019" name="Int. J. Syst. Evol. Microbiol.">
        <title>The Global Catalogue of Microorganisms (GCM) 10K type strain sequencing project: providing services to taxonomists for standard genome sequencing and annotation.</title>
        <authorList>
            <consortium name="The Broad Institute Genomics Platform"/>
            <consortium name="The Broad Institute Genome Sequencing Center for Infectious Disease"/>
            <person name="Wu L."/>
            <person name="Ma J."/>
        </authorList>
    </citation>
    <scope>NUCLEOTIDE SEQUENCE [LARGE SCALE GENOMIC DNA]</scope>
    <source>
        <strain evidence="3">JCM 18077</strain>
    </source>
</reference>
<dbReference type="Proteomes" id="UP001500822">
    <property type="component" value="Unassembled WGS sequence"/>
</dbReference>
<dbReference type="RefSeq" id="WP_246991272.1">
    <property type="nucleotide sequence ID" value="NZ_BAABIE010000005.1"/>
</dbReference>
<feature type="signal peptide" evidence="1">
    <location>
        <begin position="1"/>
        <end position="28"/>
    </location>
</feature>
<name>A0ABP8Z4B2_9ACTN</name>
<dbReference type="Gene3D" id="2.40.10.10">
    <property type="entry name" value="Trypsin-like serine proteases"/>
    <property type="match status" value="2"/>
</dbReference>
<dbReference type="InterPro" id="IPR043504">
    <property type="entry name" value="Peptidase_S1_PA_chymotrypsin"/>
</dbReference>
<protein>
    <submittedName>
        <fullName evidence="2">Protease</fullName>
    </submittedName>
</protein>
<dbReference type="SUPFAM" id="SSF50494">
    <property type="entry name" value="Trypsin-like serine proteases"/>
    <property type="match status" value="1"/>
</dbReference>
<dbReference type="InterPro" id="IPR009003">
    <property type="entry name" value="Peptidase_S1_PA"/>
</dbReference>
<evidence type="ECO:0000256" key="1">
    <source>
        <dbReference type="SAM" id="SignalP"/>
    </source>
</evidence>
<proteinExistence type="predicted"/>
<dbReference type="GO" id="GO:0008233">
    <property type="term" value="F:peptidase activity"/>
    <property type="evidence" value="ECO:0007669"/>
    <property type="project" value="UniProtKB-KW"/>
</dbReference>
<evidence type="ECO:0000313" key="2">
    <source>
        <dbReference type="EMBL" id="GAA4746072.1"/>
    </source>
</evidence>
<keyword evidence="3" id="KW-1185">Reference proteome</keyword>
<keyword evidence="2" id="KW-0645">Protease</keyword>
<keyword evidence="2" id="KW-0378">Hydrolase</keyword>
<accession>A0ABP8Z4B2</accession>
<evidence type="ECO:0000313" key="3">
    <source>
        <dbReference type="Proteomes" id="UP001500822"/>
    </source>
</evidence>
<comment type="caution">
    <text evidence="2">The sequence shown here is derived from an EMBL/GenBank/DDBJ whole genome shotgun (WGS) entry which is preliminary data.</text>
</comment>
<dbReference type="EMBL" id="BAABIE010000005">
    <property type="protein sequence ID" value="GAA4746072.1"/>
    <property type="molecule type" value="Genomic_DNA"/>
</dbReference>
<feature type="chain" id="PRO_5045589716" evidence="1">
    <location>
        <begin position="29"/>
        <end position="225"/>
    </location>
</feature>
<keyword evidence="1" id="KW-0732">Signal</keyword>
<dbReference type="GO" id="GO:0006508">
    <property type="term" value="P:proteolysis"/>
    <property type="evidence" value="ECO:0007669"/>
    <property type="project" value="UniProtKB-KW"/>
</dbReference>